<evidence type="ECO:0000256" key="1">
    <source>
        <dbReference type="SAM" id="MobiDB-lite"/>
    </source>
</evidence>
<evidence type="ECO:0000313" key="2">
    <source>
        <dbReference type="EMBL" id="GBM18104.1"/>
    </source>
</evidence>
<gene>
    <name evidence="2" type="ORF">AVEN_20467_1</name>
</gene>
<feature type="non-terminal residue" evidence="2">
    <location>
        <position position="72"/>
    </location>
</feature>
<keyword evidence="3" id="KW-1185">Reference proteome</keyword>
<accession>A0A4Y2DQP3</accession>
<feature type="region of interest" description="Disordered" evidence="1">
    <location>
        <begin position="46"/>
        <end position="72"/>
    </location>
</feature>
<comment type="caution">
    <text evidence="2">The sequence shown here is derived from an EMBL/GenBank/DDBJ whole genome shotgun (WGS) entry which is preliminary data.</text>
</comment>
<dbReference type="EMBL" id="BGPR01090123">
    <property type="protein sequence ID" value="GBM18104.1"/>
    <property type="molecule type" value="Genomic_DNA"/>
</dbReference>
<dbReference type="AlphaFoldDB" id="A0A4Y2DQP3"/>
<dbReference type="Proteomes" id="UP000499080">
    <property type="component" value="Unassembled WGS sequence"/>
</dbReference>
<sequence>MCQIFLNVFQENWPPSRVPVRYPKPTTISGASQVSKTYHHLGCQSGIQNLPPSRVPVRYPKPTTISGASQIP</sequence>
<evidence type="ECO:0000313" key="3">
    <source>
        <dbReference type="Proteomes" id="UP000499080"/>
    </source>
</evidence>
<name>A0A4Y2DQP3_ARAVE</name>
<feature type="compositionally biased region" description="Polar residues" evidence="1">
    <location>
        <begin position="63"/>
        <end position="72"/>
    </location>
</feature>
<protein>
    <submittedName>
        <fullName evidence="2">Uncharacterized protein</fullName>
    </submittedName>
</protein>
<organism evidence="2 3">
    <name type="scientific">Araneus ventricosus</name>
    <name type="common">Orbweaver spider</name>
    <name type="synonym">Epeira ventricosa</name>
    <dbReference type="NCBI Taxonomy" id="182803"/>
    <lineage>
        <taxon>Eukaryota</taxon>
        <taxon>Metazoa</taxon>
        <taxon>Ecdysozoa</taxon>
        <taxon>Arthropoda</taxon>
        <taxon>Chelicerata</taxon>
        <taxon>Arachnida</taxon>
        <taxon>Araneae</taxon>
        <taxon>Araneomorphae</taxon>
        <taxon>Entelegynae</taxon>
        <taxon>Araneoidea</taxon>
        <taxon>Araneidae</taxon>
        <taxon>Araneus</taxon>
    </lineage>
</organism>
<proteinExistence type="predicted"/>
<reference evidence="2 3" key="1">
    <citation type="journal article" date="2019" name="Sci. Rep.">
        <title>Orb-weaving spider Araneus ventricosus genome elucidates the spidroin gene catalogue.</title>
        <authorList>
            <person name="Kono N."/>
            <person name="Nakamura H."/>
            <person name="Ohtoshi R."/>
            <person name="Moran D.A.P."/>
            <person name="Shinohara A."/>
            <person name="Yoshida Y."/>
            <person name="Fujiwara M."/>
            <person name="Mori M."/>
            <person name="Tomita M."/>
            <person name="Arakawa K."/>
        </authorList>
    </citation>
    <scope>NUCLEOTIDE SEQUENCE [LARGE SCALE GENOMIC DNA]</scope>
</reference>